<reference evidence="3 4" key="1">
    <citation type="submission" date="2016-06" db="EMBL/GenBank/DDBJ databases">
        <title>Complete genome sequence of a saline-alkali tolerant type strain Dietzia timorensis ID05-A0528T.</title>
        <authorList>
            <person name="Wu X."/>
        </authorList>
    </citation>
    <scope>NUCLEOTIDE SEQUENCE [LARGE SCALE GENOMIC DNA]</scope>
    <source>
        <strain evidence="3 4">ID05-A0528</strain>
    </source>
</reference>
<evidence type="ECO:0000313" key="4">
    <source>
        <dbReference type="Proteomes" id="UP000186104"/>
    </source>
</evidence>
<dbReference type="InterPro" id="IPR045851">
    <property type="entry name" value="AMP-bd_C_sf"/>
</dbReference>
<dbReference type="Gene3D" id="3.30.300.30">
    <property type="match status" value="1"/>
</dbReference>
<organism evidence="3 4">
    <name type="scientific">Dietzia timorensis</name>
    <dbReference type="NCBI Taxonomy" id="499555"/>
    <lineage>
        <taxon>Bacteria</taxon>
        <taxon>Bacillati</taxon>
        <taxon>Actinomycetota</taxon>
        <taxon>Actinomycetes</taxon>
        <taxon>Mycobacteriales</taxon>
        <taxon>Dietziaceae</taxon>
        <taxon>Dietzia</taxon>
    </lineage>
</organism>
<dbReference type="STRING" id="499555.BJL86_2546"/>
<dbReference type="EMBL" id="CP015961">
    <property type="protein sequence ID" value="ANI93306.1"/>
    <property type="molecule type" value="Genomic_DNA"/>
</dbReference>
<dbReference type="RefSeq" id="WP_156896128.1">
    <property type="nucleotide sequence ID" value="NZ_CP015961.1"/>
</dbReference>
<dbReference type="InterPro" id="IPR020845">
    <property type="entry name" value="AMP-binding_CS"/>
</dbReference>
<proteinExistence type="predicted"/>
<feature type="domain" description="AMP-binding enzyme C-terminal" evidence="2">
    <location>
        <begin position="299"/>
        <end position="374"/>
    </location>
</feature>
<dbReference type="Pfam" id="PF00501">
    <property type="entry name" value="AMP-binding"/>
    <property type="match status" value="1"/>
</dbReference>
<dbReference type="InterPro" id="IPR042099">
    <property type="entry name" value="ANL_N_sf"/>
</dbReference>
<dbReference type="PANTHER" id="PTHR43767">
    <property type="entry name" value="LONG-CHAIN-FATTY-ACID--COA LIGASE"/>
    <property type="match status" value="1"/>
</dbReference>
<dbReference type="Pfam" id="PF13193">
    <property type="entry name" value="AMP-binding_C"/>
    <property type="match status" value="1"/>
</dbReference>
<dbReference type="Gene3D" id="3.40.50.12780">
    <property type="entry name" value="N-terminal domain of ligase-like"/>
    <property type="match status" value="1"/>
</dbReference>
<dbReference type="PANTHER" id="PTHR43767:SF1">
    <property type="entry name" value="NONRIBOSOMAL PEPTIDE SYNTHASE PES1 (EUROFUNG)-RELATED"/>
    <property type="match status" value="1"/>
</dbReference>
<dbReference type="GO" id="GO:0016878">
    <property type="term" value="F:acid-thiol ligase activity"/>
    <property type="evidence" value="ECO:0007669"/>
    <property type="project" value="UniProtKB-ARBA"/>
</dbReference>
<sequence length="385" mass="39582">MLIDGAGPALLPVPASDAARRRILVDALRPDDAPAAQDQAPEDLARPADLAPLGDDTALVVATSGSTGTPKGAMLSASALNASAVATEERLAGPGRWLLALPAHHIAGLQVVLRSLLAGAEPHVLDVSAGFDPLSLPGAVRSLEAAAGDRPLYTSLIPGQLRKVLNHSSASPAAALARFHTVLLGGAATEPELLDRAAAAGIHVVRTYGSSETAGGCVYDGVPLAGTEVEIDDDSRVWLGGPTVAAGYRNAPGHEAFSRPGWFRTEDAGSFADDGGLRILGRLDTAVSVGGLTIVPQVVEAALMAHPAISEAVVVGVPDARLGHRLAAAIVPAPSVSVPPPAELSSWVRERLGRHSEPATYDVMAELPVLANGKADRKEIERRVR</sequence>
<gene>
    <name evidence="3" type="ORF">BJL86_2546</name>
</gene>
<feature type="domain" description="AMP-dependent synthetase/ligase" evidence="1">
    <location>
        <begin position="20"/>
        <end position="248"/>
    </location>
</feature>
<dbReference type="PROSITE" id="PS00455">
    <property type="entry name" value="AMP_BINDING"/>
    <property type="match status" value="1"/>
</dbReference>
<dbReference type="OrthoDB" id="9803968at2"/>
<dbReference type="InterPro" id="IPR050237">
    <property type="entry name" value="ATP-dep_AMP-bd_enzyme"/>
</dbReference>
<dbReference type="KEGG" id="dtm:BJL86_2546"/>
<evidence type="ECO:0000313" key="3">
    <source>
        <dbReference type="EMBL" id="ANI93306.1"/>
    </source>
</evidence>
<keyword evidence="3" id="KW-0436">Ligase</keyword>
<dbReference type="InterPro" id="IPR025110">
    <property type="entry name" value="AMP-bd_C"/>
</dbReference>
<dbReference type="SUPFAM" id="SSF56801">
    <property type="entry name" value="Acetyl-CoA synthetase-like"/>
    <property type="match status" value="1"/>
</dbReference>
<evidence type="ECO:0000259" key="1">
    <source>
        <dbReference type="Pfam" id="PF00501"/>
    </source>
</evidence>
<accession>A0A173LM19</accession>
<dbReference type="AlphaFoldDB" id="A0A173LM19"/>
<evidence type="ECO:0000259" key="2">
    <source>
        <dbReference type="Pfam" id="PF13193"/>
    </source>
</evidence>
<dbReference type="Proteomes" id="UP000186104">
    <property type="component" value="Chromosome"/>
</dbReference>
<keyword evidence="4" id="KW-1185">Reference proteome</keyword>
<protein>
    <submittedName>
        <fullName evidence="3">Putative 2-succinylbenzoate--CoA ligase</fullName>
    </submittedName>
</protein>
<name>A0A173LM19_9ACTN</name>
<dbReference type="InterPro" id="IPR000873">
    <property type="entry name" value="AMP-dep_synth/lig_dom"/>
</dbReference>
<dbReference type="NCBIfam" id="NF005877">
    <property type="entry name" value="PRK07824.1"/>
    <property type="match status" value="1"/>
</dbReference>